<sequence length="720" mass="80983">MLGELRDLERRKIFSKASRWLLLGVVSSTDLTDEISDIVTKRRGFELALASRDVKPADYLRYIEYEGRLEKLRKARAGRIQVTTKKTLSDHSIAAHVTHLHRLSTRRFPSSIPLWNAFLAHSLTQSSPLLISRTLSSAIAMHPTHVAYWLMASRWESDGDEKGMGGGNEEAARRLCMRALRFLKGKEEEEGQIWKEWIRVECGFAERVRARWAVLGIGKGKGGAEEVTRVGEKSMDVDGKDDEENAEVELPAFDEDDEEAKVKREVERQAMSGQEAIIDGAIVRVVIDNALASFKHSLNSYNLLLSILRPLASPLRTSLLTHVYTSLHAHFPSSSPSYASALHILATRSLYDLPFSTKHPKRPTEEQVAAGEVLVEGEKLVDAVGECVEVYWKACKGRKGKGKSKEKASVKVWEGFCEWLEGMAEQTDEENLNLFLTANLTTALSLAPPSPFLSLLHLRHLLRTSAAHSTILSHASTCTTLFGRASPATASKPEITLETAEQIWVARLETVVSLSPSTDEIESTFIAALKALPFSGRLWDVQASWIEQQKEQEQILEWYQQAVLRVLLADAKPPVNFESRFQDEVLEPRELVPRRYLAYVSEHLDGAELEERVRVLLKEAPTLSLEFLVFVLEVVSEGMGFESSSGGKGKKEQRFRETVWERVVAHRAAGSEEWVAYAEELLKSGKVTESADVVRRADRILKGAEKDLFERRWREVCDRD</sequence>
<dbReference type="GO" id="GO:0030515">
    <property type="term" value="F:snoRNA binding"/>
    <property type="evidence" value="ECO:0007669"/>
    <property type="project" value="InterPro"/>
</dbReference>
<dbReference type="Pfam" id="PF08640">
    <property type="entry name" value="U3_assoc_6"/>
    <property type="match status" value="1"/>
</dbReference>
<dbReference type="InterPro" id="IPR013949">
    <property type="entry name" value="Utp6"/>
</dbReference>
<evidence type="ECO:0000256" key="1">
    <source>
        <dbReference type="ARBA" id="ARBA00004604"/>
    </source>
</evidence>
<comment type="subcellular location">
    <subcellularLocation>
        <location evidence="1">Nucleus</location>
        <location evidence="1">Nucleolus</location>
    </subcellularLocation>
</comment>
<dbReference type="AlphaFoldDB" id="A0A0H5FTP2"/>
<dbReference type="PANTHER" id="PTHR23271">
    <property type="entry name" value="HEPATOCELLULAR CARCINOMA-ASSOCIATED ANTIGEN 66"/>
    <property type="match status" value="1"/>
</dbReference>
<dbReference type="Gene3D" id="1.25.40.10">
    <property type="entry name" value="Tetratricopeptide repeat domain"/>
    <property type="match status" value="1"/>
</dbReference>
<dbReference type="InterPro" id="IPR055347">
    <property type="entry name" value="UTP6_N"/>
</dbReference>
<dbReference type="PANTHER" id="PTHR23271:SF1">
    <property type="entry name" value="U3 SMALL NUCLEOLAR RNA-ASSOCIATED PROTEIN 6 HOMOLOG"/>
    <property type="match status" value="1"/>
</dbReference>
<dbReference type="InterPro" id="IPR011990">
    <property type="entry name" value="TPR-like_helical_dom_sf"/>
</dbReference>
<keyword evidence="3" id="KW-0677">Repeat</keyword>
<evidence type="ECO:0000259" key="5">
    <source>
        <dbReference type="Pfam" id="PF08640"/>
    </source>
</evidence>
<accession>A0A0H5FTP2</accession>
<dbReference type="GO" id="GO:0032040">
    <property type="term" value="C:small-subunit processome"/>
    <property type="evidence" value="ECO:0007669"/>
    <property type="project" value="TreeGrafter"/>
</dbReference>
<gene>
    <name evidence="6" type="ORF">ls5930a1_00111</name>
</gene>
<protein>
    <recommendedName>
        <fullName evidence="5">U3 small nucleolar RNA-associated protein 6 N-terminal domain-containing protein</fullName>
    </recommendedName>
</protein>
<evidence type="ECO:0000256" key="2">
    <source>
        <dbReference type="ARBA" id="ARBA00022552"/>
    </source>
</evidence>
<dbReference type="GO" id="GO:0034388">
    <property type="term" value="C:Pwp2p-containing subcomplex of 90S preribosome"/>
    <property type="evidence" value="ECO:0007669"/>
    <property type="project" value="TreeGrafter"/>
</dbReference>
<evidence type="ECO:0000256" key="3">
    <source>
        <dbReference type="ARBA" id="ARBA00022737"/>
    </source>
</evidence>
<name>A0A0H5FTP2_9BASI</name>
<keyword evidence="2" id="KW-0698">rRNA processing</keyword>
<evidence type="ECO:0000256" key="4">
    <source>
        <dbReference type="ARBA" id="ARBA00023242"/>
    </source>
</evidence>
<dbReference type="GO" id="GO:0000462">
    <property type="term" value="P:maturation of SSU-rRNA from tricistronic rRNA transcript (SSU-rRNA, 5.8S rRNA, LSU-rRNA)"/>
    <property type="evidence" value="ECO:0007669"/>
    <property type="project" value="InterPro"/>
</dbReference>
<keyword evidence="4" id="KW-0539">Nucleus</keyword>
<evidence type="ECO:0000313" key="6">
    <source>
        <dbReference type="EMBL" id="CRX79060.1"/>
    </source>
</evidence>
<organism evidence="6">
    <name type="scientific">Leucosporidium scottii</name>
    <dbReference type="NCBI Taxonomy" id="5278"/>
    <lineage>
        <taxon>Eukaryota</taxon>
        <taxon>Fungi</taxon>
        <taxon>Dikarya</taxon>
        <taxon>Basidiomycota</taxon>
        <taxon>Pucciniomycotina</taxon>
        <taxon>Microbotryomycetes</taxon>
        <taxon>Leucosporidiales</taxon>
        <taxon>Leucosporidium</taxon>
    </lineage>
</organism>
<reference evidence="6" key="1">
    <citation type="submission" date="2015-06" db="EMBL/GenBank/DDBJ databases">
        <title>Genetic Architecture Underlying Mating-Type Determination in the Yeast Leucosporidium scottii and the Evolution of Mating Systems in Basidiomycetes.</title>
        <authorList>
            <person name="Maia T.M."/>
            <person name="Lopes S."/>
            <person name="Almeida J.M.G.C.F."/>
            <person name="Rosa L.H."/>
            <person name="Sampaio J.P."/>
            <person name="Goncalves P."/>
            <person name="Coelho M.A."/>
        </authorList>
    </citation>
    <scope>NUCLEOTIDE SEQUENCE</scope>
</reference>
<feature type="domain" description="U3 small nucleolar RNA-associated protein 6 N-terminal" evidence="5">
    <location>
        <begin position="33"/>
        <end position="94"/>
    </location>
</feature>
<proteinExistence type="predicted"/>
<dbReference type="EMBL" id="LN868507">
    <property type="protein sequence ID" value="CRX79060.1"/>
    <property type="molecule type" value="Genomic_DNA"/>
</dbReference>